<dbReference type="AlphaFoldDB" id="A0A4P8IEZ3"/>
<feature type="transmembrane region" description="Helical" evidence="9">
    <location>
        <begin position="104"/>
        <end position="128"/>
    </location>
</feature>
<dbReference type="GO" id="GO:0090563">
    <property type="term" value="F:protein-phosphocysteine-sugar phosphotransferase activity"/>
    <property type="evidence" value="ECO:0007669"/>
    <property type="project" value="TreeGrafter"/>
</dbReference>
<dbReference type="KEGG" id="arf:AR1Y2_0949"/>
<keyword evidence="6 9" id="KW-0812">Transmembrane</keyword>
<feature type="transmembrane region" description="Helical" evidence="9">
    <location>
        <begin position="20"/>
        <end position="46"/>
    </location>
</feature>
<evidence type="ECO:0000259" key="10">
    <source>
        <dbReference type="PROSITE" id="PS51104"/>
    </source>
</evidence>
<feature type="transmembrane region" description="Helical" evidence="9">
    <location>
        <begin position="140"/>
        <end position="162"/>
    </location>
</feature>
<dbReference type="OrthoDB" id="9782569at2"/>
<evidence type="ECO:0000313" key="12">
    <source>
        <dbReference type="Proteomes" id="UP000298653"/>
    </source>
</evidence>
<gene>
    <name evidence="11" type="ORF">AR1Y2_0949</name>
</gene>
<dbReference type="PANTHER" id="PTHR30505:SF0">
    <property type="entry name" value="FRUCTOSE-LIKE PTS SYSTEM EIIBC COMPONENT-RELATED"/>
    <property type="match status" value="1"/>
</dbReference>
<feature type="transmembrane region" description="Helical" evidence="9">
    <location>
        <begin position="58"/>
        <end position="84"/>
    </location>
</feature>
<evidence type="ECO:0000313" key="11">
    <source>
        <dbReference type="EMBL" id="QCP34403.1"/>
    </source>
</evidence>
<keyword evidence="3" id="KW-1003">Cell membrane</keyword>
<evidence type="ECO:0000256" key="9">
    <source>
        <dbReference type="SAM" id="Phobius"/>
    </source>
</evidence>
<keyword evidence="2" id="KW-0813">Transport</keyword>
<dbReference type="GO" id="GO:0008982">
    <property type="term" value="F:protein-N(PI)-phosphohistidine-sugar phosphotransferase activity"/>
    <property type="evidence" value="ECO:0007669"/>
    <property type="project" value="InterPro"/>
</dbReference>
<dbReference type="InterPro" id="IPR003352">
    <property type="entry name" value="PTS_EIIC"/>
</dbReference>
<feature type="transmembrane region" description="Helical" evidence="9">
    <location>
        <begin position="283"/>
        <end position="301"/>
    </location>
</feature>
<dbReference type="GO" id="GO:0005886">
    <property type="term" value="C:plasma membrane"/>
    <property type="evidence" value="ECO:0007669"/>
    <property type="project" value="UniProtKB-SubCell"/>
</dbReference>
<dbReference type="Proteomes" id="UP000298653">
    <property type="component" value="Chromosome"/>
</dbReference>
<dbReference type="PROSITE" id="PS51104">
    <property type="entry name" value="PTS_EIIC_TYPE_2"/>
    <property type="match status" value="1"/>
</dbReference>
<dbReference type="GO" id="GO:0009401">
    <property type="term" value="P:phosphoenolpyruvate-dependent sugar phosphotransferase system"/>
    <property type="evidence" value="ECO:0007669"/>
    <property type="project" value="UniProtKB-KW"/>
</dbReference>
<evidence type="ECO:0000256" key="1">
    <source>
        <dbReference type="ARBA" id="ARBA00004429"/>
    </source>
</evidence>
<keyword evidence="12" id="KW-1185">Reference proteome</keyword>
<accession>A0A4P8IEZ3</accession>
<dbReference type="Pfam" id="PF02378">
    <property type="entry name" value="PTS_EIIC"/>
    <property type="match status" value="1"/>
</dbReference>
<proteinExistence type="predicted"/>
<protein>
    <submittedName>
        <fullName evidence="11">PTS system, fructose-specific IIB component</fullName>
    </submittedName>
</protein>
<keyword evidence="5" id="KW-0598">Phosphotransferase system</keyword>
<keyword evidence="4" id="KW-0762">Sugar transport</keyword>
<dbReference type="InterPro" id="IPR006327">
    <property type="entry name" value="PTS_IIC_fruc"/>
</dbReference>
<feature type="transmembrane region" description="Helical" evidence="9">
    <location>
        <begin position="221"/>
        <end position="244"/>
    </location>
</feature>
<dbReference type="InterPro" id="IPR050864">
    <property type="entry name" value="Bacterial_PTS_Sugar_Transport"/>
</dbReference>
<evidence type="ECO:0000256" key="2">
    <source>
        <dbReference type="ARBA" id="ARBA00022448"/>
    </source>
</evidence>
<evidence type="ECO:0000256" key="3">
    <source>
        <dbReference type="ARBA" id="ARBA00022475"/>
    </source>
</evidence>
<feature type="domain" description="PTS EIIC type-2" evidence="10">
    <location>
        <begin position="12"/>
        <end position="349"/>
    </location>
</feature>
<comment type="subcellular location">
    <subcellularLocation>
        <location evidence="1">Cell inner membrane</location>
        <topology evidence="1">Multi-pass membrane protein</topology>
    </subcellularLocation>
</comment>
<dbReference type="InterPro" id="IPR013014">
    <property type="entry name" value="PTS_EIIC_2"/>
</dbReference>
<evidence type="ECO:0000256" key="7">
    <source>
        <dbReference type="ARBA" id="ARBA00022989"/>
    </source>
</evidence>
<reference evidence="11 12" key="1">
    <citation type="submission" date="2019-05" db="EMBL/GenBank/DDBJ databases">
        <title>Complete genome sequencing of Anaerostipes rhamnosivorans.</title>
        <authorList>
            <person name="Bui T.P.N."/>
            <person name="de Vos W.M."/>
        </authorList>
    </citation>
    <scope>NUCLEOTIDE SEQUENCE [LARGE SCALE GENOMIC DNA]</scope>
    <source>
        <strain evidence="11 12">1y2</strain>
    </source>
</reference>
<evidence type="ECO:0000256" key="6">
    <source>
        <dbReference type="ARBA" id="ARBA00022692"/>
    </source>
</evidence>
<feature type="transmembrane region" description="Helical" evidence="9">
    <location>
        <begin position="182"/>
        <end position="200"/>
    </location>
</feature>
<dbReference type="PANTHER" id="PTHR30505">
    <property type="entry name" value="FRUCTOSE-LIKE PERMEASE"/>
    <property type="match status" value="1"/>
</dbReference>
<evidence type="ECO:0000256" key="8">
    <source>
        <dbReference type="ARBA" id="ARBA00023136"/>
    </source>
</evidence>
<dbReference type="EMBL" id="CP040058">
    <property type="protein sequence ID" value="QCP34403.1"/>
    <property type="molecule type" value="Genomic_DNA"/>
</dbReference>
<keyword evidence="7 9" id="KW-1133">Transmembrane helix</keyword>
<dbReference type="RefSeq" id="WP_137327942.1">
    <property type="nucleotide sequence ID" value="NZ_CP040058.1"/>
</dbReference>
<dbReference type="GO" id="GO:0005351">
    <property type="term" value="F:carbohydrate:proton symporter activity"/>
    <property type="evidence" value="ECO:0007669"/>
    <property type="project" value="InterPro"/>
</dbReference>
<dbReference type="NCBIfam" id="TIGR01427">
    <property type="entry name" value="PTS_IIC_fructo"/>
    <property type="match status" value="1"/>
</dbReference>
<name>A0A4P8IEZ3_9FIRM</name>
<evidence type="ECO:0000256" key="5">
    <source>
        <dbReference type="ARBA" id="ARBA00022683"/>
    </source>
</evidence>
<sequence>MKDNLLEFKATVMSAITTGVSYMLPFVVAGGILVAISFAIGGYDVGTAVGPCKTFASTIYYLGQIGLGTLMVPVLGAFVAYSIADKPGICVGMYAGWIATDPWNIGYASGFLGALVGGIIAGCLVEGLKKMPLPRSLKSLLPTLIIPLLGCGMIGLLMHYVLGGPLGALTTALTHFLDGLGTGNIIILGLVQGAMIAFDMGGPCNKVAYAFSLACMETGNYLPIAAVFVAAMAPPMAMAVAMLVKKNYFTKEDRSSIPGCIAGCLCMITEFAIPHAAKDVRRILCFCVGSAIGSAMSFALGVTMRAPHGGLFVLFAVNKPIVFVICLGTAVLISAALVIFIGHPVEQEP</sequence>
<evidence type="ECO:0000256" key="4">
    <source>
        <dbReference type="ARBA" id="ARBA00022597"/>
    </source>
</evidence>
<organism evidence="11 12">
    <name type="scientific">Anaerostipes rhamnosivorans</name>
    <dbReference type="NCBI Taxonomy" id="1229621"/>
    <lineage>
        <taxon>Bacteria</taxon>
        <taxon>Bacillati</taxon>
        <taxon>Bacillota</taxon>
        <taxon>Clostridia</taxon>
        <taxon>Lachnospirales</taxon>
        <taxon>Lachnospiraceae</taxon>
        <taxon>Anaerostipes</taxon>
    </lineage>
</organism>
<feature type="transmembrane region" description="Helical" evidence="9">
    <location>
        <begin position="321"/>
        <end position="342"/>
    </location>
</feature>
<keyword evidence="8 9" id="KW-0472">Membrane</keyword>